<feature type="region of interest" description="Disordered" evidence="1">
    <location>
        <begin position="97"/>
        <end position="230"/>
    </location>
</feature>
<dbReference type="EMBL" id="JAUUCC010000013">
    <property type="protein sequence ID" value="MEE2050328.1"/>
    <property type="molecule type" value="Genomic_DNA"/>
</dbReference>
<comment type="caution">
    <text evidence="2">The sequence shown here is derived from an EMBL/GenBank/DDBJ whole genome shotgun (WGS) entry which is preliminary data.</text>
</comment>
<feature type="compositionally biased region" description="Polar residues" evidence="1">
    <location>
        <begin position="145"/>
        <end position="169"/>
    </location>
</feature>
<evidence type="ECO:0000313" key="2">
    <source>
        <dbReference type="EMBL" id="MEE2050328.1"/>
    </source>
</evidence>
<evidence type="ECO:0000313" key="3">
    <source>
        <dbReference type="Proteomes" id="UP001348641"/>
    </source>
</evidence>
<sequence>MAWFKVDDRAHSHPKVMAAGTPAYGLWSRCGSYCSEHLTDGIVPKPVARSYGTPAMAKRLVAERLWHVAGHDCPRCAQPPAGDYVMHDYLDYNPGREEVEEEREAARDRMRKRRGFGRSSEDVRPNKEDGKPGKAVTNTHHDTKTNVGTNDSGRSNNFGNPNDPNSEPTGESAGQPDGSENVRANTHRTSDGVRGPRPRPVPGVPSEHSPPTPTGTQHAASVSAQGGGGNLLDLIREQTGATDDQAAAVLTHIRDRHQPRSLSAYVRSMAARDTLRDVLTEMAPAPRRVRPKDEWMTRQ</sequence>
<dbReference type="RefSeq" id="WP_330157553.1">
    <property type="nucleotide sequence ID" value="NZ_BAAAJA010000059.1"/>
</dbReference>
<reference evidence="2 3" key="1">
    <citation type="submission" date="2023-07" db="EMBL/GenBank/DDBJ databases">
        <authorList>
            <person name="Girao M."/>
            <person name="Carvalho M.F."/>
        </authorList>
    </citation>
    <scope>NUCLEOTIDE SEQUENCE [LARGE SCALE GENOMIC DNA]</scope>
    <source>
        <strain evidence="2 3">66/93</strain>
    </source>
</reference>
<feature type="compositionally biased region" description="Basic and acidic residues" evidence="1">
    <location>
        <begin position="119"/>
        <end position="132"/>
    </location>
</feature>
<organism evidence="2 3">
    <name type="scientific">Nocardiopsis tropica</name>
    <dbReference type="NCBI Taxonomy" id="109330"/>
    <lineage>
        <taxon>Bacteria</taxon>
        <taxon>Bacillati</taxon>
        <taxon>Actinomycetota</taxon>
        <taxon>Actinomycetes</taxon>
        <taxon>Streptosporangiales</taxon>
        <taxon>Nocardiopsidaceae</taxon>
        <taxon>Nocardiopsis</taxon>
    </lineage>
</organism>
<name>A0ABU7KM06_9ACTN</name>
<protein>
    <submittedName>
        <fullName evidence="2">Uncharacterized protein</fullName>
    </submittedName>
</protein>
<evidence type="ECO:0000256" key="1">
    <source>
        <dbReference type="SAM" id="MobiDB-lite"/>
    </source>
</evidence>
<accession>A0ABU7KM06</accession>
<proteinExistence type="predicted"/>
<gene>
    <name evidence="2" type="ORF">Q8A49_07450</name>
</gene>
<feature type="compositionally biased region" description="Polar residues" evidence="1">
    <location>
        <begin position="214"/>
        <end position="224"/>
    </location>
</feature>
<dbReference type="Proteomes" id="UP001348641">
    <property type="component" value="Unassembled WGS sequence"/>
</dbReference>
<feature type="compositionally biased region" description="Pro residues" evidence="1">
    <location>
        <begin position="198"/>
        <end position="213"/>
    </location>
</feature>